<reference evidence="2" key="1">
    <citation type="journal article" date="2022" name="Plant J.">
        <title>Strategies of tolerance reflected in two North American maple genomes.</title>
        <authorList>
            <person name="McEvoy S.L."/>
            <person name="Sezen U.U."/>
            <person name="Trouern-Trend A."/>
            <person name="McMahon S.M."/>
            <person name="Schaberg P.G."/>
            <person name="Yang J."/>
            <person name="Wegrzyn J.L."/>
            <person name="Swenson N.G."/>
        </authorList>
    </citation>
    <scope>NUCLEOTIDE SEQUENCE</scope>
    <source>
        <strain evidence="2">91603</strain>
    </source>
</reference>
<protein>
    <submittedName>
        <fullName evidence="2">Uncharacterized protein</fullName>
    </submittedName>
</protein>
<proteinExistence type="predicted"/>
<gene>
    <name evidence="2" type="ORF">LWI28_027719</name>
</gene>
<reference evidence="2" key="2">
    <citation type="submission" date="2023-02" db="EMBL/GenBank/DDBJ databases">
        <authorList>
            <person name="Swenson N.G."/>
            <person name="Wegrzyn J.L."/>
            <person name="Mcevoy S.L."/>
        </authorList>
    </citation>
    <scope>NUCLEOTIDE SEQUENCE</scope>
    <source>
        <strain evidence="2">91603</strain>
        <tissue evidence="2">Leaf</tissue>
    </source>
</reference>
<accession>A0AAD5P3E3</accession>
<feature type="region of interest" description="Disordered" evidence="1">
    <location>
        <begin position="1"/>
        <end position="22"/>
    </location>
</feature>
<evidence type="ECO:0000313" key="3">
    <source>
        <dbReference type="Proteomes" id="UP001064489"/>
    </source>
</evidence>
<evidence type="ECO:0000313" key="2">
    <source>
        <dbReference type="EMBL" id="KAI9196873.1"/>
    </source>
</evidence>
<dbReference type="AlphaFoldDB" id="A0AAD5P3E3"/>
<organism evidence="2 3">
    <name type="scientific">Acer negundo</name>
    <name type="common">Box elder</name>
    <dbReference type="NCBI Taxonomy" id="4023"/>
    <lineage>
        <taxon>Eukaryota</taxon>
        <taxon>Viridiplantae</taxon>
        <taxon>Streptophyta</taxon>
        <taxon>Embryophyta</taxon>
        <taxon>Tracheophyta</taxon>
        <taxon>Spermatophyta</taxon>
        <taxon>Magnoliopsida</taxon>
        <taxon>eudicotyledons</taxon>
        <taxon>Gunneridae</taxon>
        <taxon>Pentapetalae</taxon>
        <taxon>rosids</taxon>
        <taxon>malvids</taxon>
        <taxon>Sapindales</taxon>
        <taxon>Sapindaceae</taxon>
        <taxon>Hippocastanoideae</taxon>
        <taxon>Acereae</taxon>
        <taxon>Acer</taxon>
    </lineage>
</organism>
<comment type="caution">
    <text evidence="2">The sequence shown here is derived from an EMBL/GenBank/DDBJ whole genome shotgun (WGS) entry which is preliminary data.</text>
</comment>
<evidence type="ECO:0000256" key="1">
    <source>
        <dbReference type="SAM" id="MobiDB-lite"/>
    </source>
</evidence>
<keyword evidence="3" id="KW-1185">Reference proteome</keyword>
<feature type="compositionally biased region" description="Polar residues" evidence="1">
    <location>
        <begin position="1"/>
        <end position="10"/>
    </location>
</feature>
<sequence length="106" mass="11519">MKQFQQNPATTVHHAPSPIKLNHRPISFTTSVLSKQLATKSNFGPVAPDDCHIDCDSSTVDDGDDCVLFSSSRKICPLDLNLPPLMTMDGVDDDDGDDFRATALCL</sequence>
<name>A0AAD5P3E3_ACENE</name>
<dbReference type="EMBL" id="JAJSOW010000003">
    <property type="protein sequence ID" value="KAI9196873.1"/>
    <property type="molecule type" value="Genomic_DNA"/>
</dbReference>
<dbReference type="Proteomes" id="UP001064489">
    <property type="component" value="Chromosome 1"/>
</dbReference>